<name>A0A0C9ZBG2_9AGAM</name>
<sequence>MRDLTYNRYSERRRSPSVPVPAQPAKPQAQCHHLPNPFFRSTRTWMMASSSLKNTLSVGISTQSNRWVVADRDSPMLTGSTQEFESKIMVTETEHADTFVYAVASNDKNAKTYKIVIGPVQVDVAVDITNL</sequence>
<dbReference type="Proteomes" id="UP000054018">
    <property type="component" value="Unassembled WGS sequence"/>
</dbReference>
<evidence type="ECO:0000313" key="3">
    <source>
        <dbReference type="Proteomes" id="UP000054018"/>
    </source>
</evidence>
<protein>
    <submittedName>
        <fullName evidence="2">Uncharacterized protein</fullName>
    </submittedName>
</protein>
<gene>
    <name evidence="2" type="ORF">PISMIDRAFT_466713</name>
</gene>
<dbReference type="EMBL" id="KN833728">
    <property type="protein sequence ID" value="KIK23284.1"/>
    <property type="molecule type" value="Genomic_DNA"/>
</dbReference>
<reference evidence="3" key="2">
    <citation type="submission" date="2015-01" db="EMBL/GenBank/DDBJ databases">
        <title>Evolutionary Origins and Diversification of the Mycorrhizal Mutualists.</title>
        <authorList>
            <consortium name="DOE Joint Genome Institute"/>
            <consortium name="Mycorrhizal Genomics Consortium"/>
            <person name="Kohler A."/>
            <person name="Kuo A."/>
            <person name="Nagy L.G."/>
            <person name="Floudas D."/>
            <person name="Copeland A."/>
            <person name="Barry K.W."/>
            <person name="Cichocki N."/>
            <person name="Veneault-Fourrey C."/>
            <person name="LaButti K."/>
            <person name="Lindquist E.A."/>
            <person name="Lipzen A."/>
            <person name="Lundell T."/>
            <person name="Morin E."/>
            <person name="Murat C."/>
            <person name="Riley R."/>
            <person name="Ohm R."/>
            <person name="Sun H."/>
            <person name="Tunlid A."/>
            <person name="Henrissat B."/>
            <person name="Grigoriev I.V."/>
            <person name="Hibbett D.S."/>
            <person name="Martin F."/>
        </authorList>
    </citation>
    <scope>NUCLEOTIDE SEQUENCE [LARGE SCALE GENOMIC DNA]</scope>
    <source>
        <strain evidence="3">441</strain>
    </source>
</reference>
<proteinExistence type="predicted"/>
<keyword evidence="3" id="KW-1185">Reference proteome</keyword>
<dbReference type="AlphaFoldDB" id="A0A0C9ZBG2"/>
<dbReference type="HOGENOM" id="CLU_1928427_0_0_1"/>
<reference evidence="2 3" key="1">
    <citation type="submission" date="2014-04" db="EMBL/GenBank/DDBJ databases">
        <authorList>
            <consortium name="DOE Joint Genome Institute"/>
            <person name="Kuo A."/>
            <person name="Kohler A."/>
            <person name="Costa M.D."/>
            <person name="Nagy L.G."/>
            <person name="Floudas D."/>
            <person name="Copeland A."/>
            <person name="Barry K.W."/>
            <person name="Cichocki N."/>
            <person name="Veneault-Fourrey C."/>
            <person name="LaButti K."/>
            <person name="Lindquist E.A."/>
            <person name="Lipzen A."/>
            <person name="Lundell T."/>
            <person name="Morin E."/>
            <person name="Murat C."/>
            <person name="Sun H."/>
            <person name="Tunlid A."/>
            <person name="Henrissat B."/>
            <person name="Grigoriev I.V."/>
            <person name="Hibbett D.S."/>
            <person name="Martin F."/>
            <person name="Nordberg H.P."/>
            <person name="Cantor M.N."/>
            <person name="Hua S.X."/>
        </authorList>
    </citation>
    <scope>NUCLEOTIDE SEQUENCE [LARGE SCALE GENOMIC DNA]</scope>
    <source>
        <strain evidence="2 3">441</strain>
    </source>
</reference>
<accession>A0A0C9ZBG2</accession>
<evidence type="ECO:0000313" key="2">
    <source>
        <dbReference type="EMBL" id="KIK23284.1"/>
    </source>
</evidence>
<evidence type="ECO:0000256" key="1">
    <source>
        <dbReference type="SAM" id="MobiDB-lite"/>
    </source>
</evidence>
<organism evidence="2 3">
    <name type="scientific">Pisolithus microcarpus 441</name>
    <dbReference type="NCBI Taxonomy" id="765257"/>
    <lineage>
        <taxon>Eukaryota</taxon>
        <taxon>Fungi</taxon>
        <taxon>Dikarya</taxon>
        <taxon>Basidiomycota</taxon>
        <taxon>Agaricomycotina</taxon>
        <taxon>Agaricomycetes</taxon>
        <taxon>Agaricomycetidae</taxon>
        <taxon>Boletales</taxon>
        <taxon>Sclerodermatineae</taxon>
        <taxon>Pisolithaceae</taxon>
        <taxon>Pisolithus</taxon>
    </lineage>
</organism>
<feature type="compositionally biased region" description="Basic and acidic residues" evidence="1">
    <location>
        <begin position="1"/>
        <end position="14"/>
    </location>
</feature>
<feature type="region of interest" description="Disordered" evidence="1">
    <location>
        <begin position="1"/>
        <end position="33"/>
    </location>
</feature>